<dbReference type="AlphaFoldDB" id="A0A7J7ISK9"/>
<reference evidence="2" key="1">
    <citation type="submission" date="2020-06" db="EMBL/GenBank/DDBJ databases">
        <title>Draft genome of Bugula neritina, a colonial animal packing powerful symbionts and potential medicines.</title>
        <authorList>
            <person name="Rayko M."/>
        </authorList>
    </citation>
    <scope>NUCLEOTIDE SEQUENCE [LARGE SCALE GENOMIC DNA]</scope>
    <source>
        <strain evidence="2">Kwan_BN1</strain>
    </source>
</reference>
<sequence>MERFLTGGIQRSMFYERKLGHALSLRRRKQSPSKAPKTEDNSDSDSEKEIKISGALRQGVAEDHQGTASNPASNSTSNLPPQHDYQQSSMTSDNRPIAMVEPVQQHQDPADSSSRLLISRILNKRTRRSR</sequence>
<accession>A0A7J7ISK9</accession>
<feature type="region of interest" description="Disordered" evidence="1">
    <location>
        <begin position="16"/>
        <end position="130"/>
    </location>
</feature>
<feature type="compositionally biased region" description="Low complexity" evidence="1">
    <location>
        <begin position="112"/>
        <end position="121"/>
    </location>
</feature>
<dbReference type="Proteomes" id="UP000593567">
    <property type="component" value="Unassembled WGS sequence"/>
</dbReference>
<evidence type="ECO:0000313" key="3">
    <source>
        <dbReference type="Proteomes" id="UP000593567"/>
    </source>
</evidence>
<dbReference type="EMBL" id="VXIV02003519">
    <property type="protein sequence ID" value="KAF6016526.1"/>
    <property type="molecule type" value="Genomic_DNA"/>
</dbReference>
<protein>
    <submittedName>
        <fullName evidence="2">Uncharacterized protein</fullName>
    </submittedName>
</protein>
<name>A0A7J7ISK9_BUGNE</name>
<gene>
    <name evidence="2" type="ORF">EB796_025168</name>
</gene>
<feature type="compositionally biased region" description="Polar residues" evidence="1">
    <location>
        <begin position="84"/>
        <end position="94"/>
    </location>
</feature>
<evidence type="ECO:0000313" key="2">
    <source>
        <dbReference type="EMBL" id="KAF6016526.1"/>
    </source>
</evidence>
<organism evidence="2 3">
    <name type="scientific">Bugula neritina</name>
    <name type="common">Brown bryozoan</name>
    <name type="synonym">Sertularia neritina</name>
    <dbReference type="NCBI Taxonomy" id="10212"/>
    <lineage>
        <taxon>Eukaryota</taxon>
        <taxon>Metazoa</taxon>
        <taxon>Spiralia</taxon>
        <taxon>Lophotrochozoa</taxon>
        <taxon>Bryozoa</taxon>
        <taxon>Gymnolaemata</taxon>
        <taxon>Cheilostomatida</taxon>
        <taxon>Flustrina</taxon>
        <taxon>Buguloidea</taxon>
        <taxon>Bugulidae</taxon>
        <taxon>Bugula</taxon>
    </lineage>
</organism>
<proteinExistence type="predicted"/>
<feature type="compositionally biased region" description="Basic and acidic residues" evidence="1">
    <location>
        <begin position="36"/>
        <end position="51"/>
    </location>
</feature>
<feature type="compositionally biased region" description="Low complexity" evidence="1">
    <location>
        <begin position="67"/>
        <end position="81"/>
    </location>
</feature>
<keyword evidence="3" id="KW-1185">Reference proteome</keyword>
<evidence type="ECO:0000256" key="1">
    <source>
        <dbReference type="SAM" id="MobiDB-lite"/>
    </source>
</evidence>
<comment type="caution">
    <text evidence="2">The sequence shown here is derived from an EMBL/GenBank/DDBJ whole genome shotgun (WGS) entry which is preliminary data.</text>
</comment>